<dbReference type="RefSeq" id="WP_344904360.1">
    <property type="nucleotide sequence ID" value="NZ_BAABAS010000021.1"/>
</dbReference>
<name>A0ABP8CJD9_9ACTN</name>
<keyword evidence="2" id="KW-1185">Reference proteome</keyword>
<evidence type="ECO:0000313" key="1">
    <source>
        <dbReference type="EMBL" id="GAA4239999.1"/>
    </source>
</evidence>
<comment type="caution">
    <text evidence="1">The sequence shown here is derived from an EMBL/GenBank/DDBJ whole genome shotgun (WGS) entry which is preliminary data.</text>
</comment>
<protein>
    <submittedName>
        <fullName evidence="1">Uncharacterized protein</fullName>
    </submittedName>
</protein>
<sequence length="196" mass="21513">MNQGHAALHERVSRRVHSAVMTAMRADPKAVAAFVQDSPGLDPHTRDFLREARRLALTCATALTAVLEGHRPDGTHCLACGTLECRTLRRIAGVLAAYSVRPVPVDRAEAWRRADACLARGDRPTVPIGIEPFEHGYVAWPAFDIGEGDFVLVIDRITGTVTRWPRLPLDVLAREYPDHEVSRPDQATSPTHGTDA</sequence>
<accession>A0ABP8CJD9</accession>
<dbReference type="EMBL" id="BAABAS010000021">
    <property type="protein sequence ID" value="GAA4239999.1"/>
    <property type="molecule type" value="Genomic_DNA"/>
</dbReference>
<dbReference type="Proteomes" id="UP001501710">
    <property type="component" value="Unassembled WGS sequence"/>
</dbReference>
<reference evidence="2" key="1">
    <citation type="journal article" date="2019" name="Int. J. Syst. Evol. Microbiol.">
        <title>The Global Catalogue of Microorganisms (GCM) 10K type strain sequencing project: providing services to taxonomists for standard genome sequencing and annotation.</title>
        <authorList>
            <consortium name="The Broad Institute Genomics Platform"/>
            <consortium name="The Broad Institute Genome Sequencing Center for Infectious Disease"/>
            <person name="Wu L."/>
            <person name="Ma J."/>
        </authorList>
    </citation>
    <scope>NUCLEOTIDE SEQUENCE [LARGE SCALE GENOMIC DNA]</scope>
    <source>
        <strain evidence="2">JCM 17440</strain>
    </source>
</reference>
<proteinExistence type="predicted"/>
<evidence type="ECO:0000313" key="2">
    <source>
        <dbReference type="Proteomes" id="UP001501710"/>
    </source>
</evidence>
<organism evidence="1 2">
    <name type="scientific">Actinomadura meridiana</name>
    <dbReference type="NCBI Taxonomy" id="559626"/>
    <lineage>
        <taxon>Bacteria</taxon>
        <taxon>Bacillati</taxon>
        <taxon>Actinomycetota</taxon>
        <taxon>Actinomycetes</taxon>
        <taxon>Streptosporangiales</taxon>
        <taxon>Thermomonosporaceae</taxon>
        <taxon>Actinomadura</taxon>
    </lineage>
</organism>
<gene>
    <name evidence="1" type="ORF">GCM10022254_63060</name>
</gene>